<evidence type="ECO:0000259" key="4">
    <source>
        <dbReference type="SMART" id="SM01135"/>
    </source>
</evidence>
<evidence type="ECO:0000256" key="1">
    <source>
        <dbReference type="ARBA" id="ARBA00004123"/>
    </source>
</evidence>
<dbReference type="InterPro" id="IPR010561">
    <property type="entry name" value="LIN-9/ALY1"/>
</dbReference>
<dbReference type="GO" id="GO:0017053">
    <property type="term" value="C:transcription repressor complex"/>
    <property type="evidence" value="ECO:0007669"/>
    <property type="project" value="InterPro"/>
</dbReference>
<reference evidence="5 6" key="1">
    <citation type="journal article" date="2018" name="Gigascience">
        <title>Genomes of trombidid mites reveal novel predicted allergens and laterally-transferred genes associated with secondary metabolism.</title>
        <authorList>
            <person name="Dong X."/>
            <person name="Chaisiri K."/>
            <person name="Xia D."/>
            <person name="Armstrong S.D."/>
            <person name="Fang Y."/>
            <person name="Donnelly M.J."/>
            <person name="Kadowaki T."/>
            <person name="McGarry J.W."/>
            <person name="Darby A.C."/>
            <person name="Makepeace B.L."/>
        </authorList>
    </citation>
    <scope>NUCLEOTIDE SEQUENCE [LARGE SCALE GENOMIC DNA]</scope>
    <source>
        <strain evidence="5">UoL-WK</strain>
    </source>
</reference>
<proteinExistence type="inferred from homology"/>
<dbReference type="EMBL" id="NCKU01007427">
    <property type="protein sequence ID" value="RWS02648.1"/>
    <property type="molecule type" value="Genomic_DNA"/>
</dbReference>
<dbReference type="OrthoDB" id="2339771at2759"/>
<dbReference type="AlphaFoldDB" id="A0A3S3P0X2"/>
<dbReference type="Pfam" id="PF06584">
    <property type="entry name" value="DIRP"/>
    <property type="match status" value="1"/>
</dbReference>
<name>A0A3S3P0X2_9ACAR</name>
<dbReference type="GO" id="GO:0006351">
    <property type="term" value="P:DNA-templated transcription"/>
    <property type="evidence" value="ECO:0007669"/>
    <property type="project" value="InterPro"/>
</dbReference>
<dbReference type="PANTHER" id="PTHR21689">
    <property type="entry name" value="LIN-9"/>
    <property type="match status" value="1"/>
</dbReference>
<comment type="similarity">
    <text evidence="2">Belongs to the lin-9 family.</text>
</comment>
<sequence length="476" mass="54118">MSSFQSPHQLRAPRKSLRTSLESEFTKTLDKKVAQKVGMRLRTLLKLPKAHKWVCYEWFYANIDQPLFLGKNDFQICLKENFPQLKTYNLRRVEWSKIRRLMGKPRRCSQAFFSEERAALHNKRNKIRQLQQQKVVDISQYRDLPENIPLSLVIGTKVTSLLRKPQDGLFTGTIDAVDTANGTYRITFDRPGIGTHSVPDYEVLSTDPPEFIPLSSFQTKVRPRLPLIPSPRFLELLGNQVAQALGDSDPLINVTSPCKTEGASINLHDEGTLGGFPIKFLALVVRLSKILSVKKKMIYELKQMNTEAEKLRSLQEPISYEFQKQYASIILELDRLNTDLNDYLKAIQQYSVEIAPEQGLAPIGQPDFARQKFFAEAKEIVERSLANSNVKGEKFIDTIAQLLSLMLHLRSFAETDISSYELKSLNDALLETQKMIDESNIGKFEHVIKVPINHIQSTLSHLGNLGAFAESANDTV</sequence>
<comment type="caution">
    <text evidence="5">The sequence shown here is derived from an EMBL/GenBank/DDBJ whole genome shotgun (WGS) entry which is preliminary data.</text>
</comment>
<dbReference type="InterPro" id="IPR033471">
    <property type="entry name" value="DIRP"/>
</dbReference>
<dbReference type="GO" id="GO:0051726">
    <property type="term" value="P:regulation of cell cycle"/>
    <property type="evidence" value="ECO:0007669"/>
    <property type="project" value="TreeGrafter"/>
</dbReference>
<dbReference type="STRING" id="1965070.A0A3S3P0X2"/>
<dbReference type="Pfam" id="PF19438">
    <property type="entry name" value="LIN9_C"/>
    <property type="match status" value="1"/>
</dbReference>
<dbReference type="SMART" id="SM01135">
    <property type="entry name" value="DIRP"/>
    <property type="match status" value="1"/>
</dbReference>
<dbReference type="PANTHER" id="PTHR21689:SF2">
    <property type="entry name" value="PROTEIN LIN-9 HOMOLOG"/>
    <property type="match status" value="1"/>
</dbReference>
<accession>A0A3S3P0X2</accession>
<evidence type="ECO:0000256" key="2">
    <source>
        <dbReference type="ARBA" id="ARBA00006732"/>
    </source>
</evidence>
<evidence type="ECO:0000313" key="5">
    <source>
        <dbReference type="EMBL" id="RWS02648.1"/>
    </source>
</evidence>
<feature type="domain" description="DIRP" evidence="4">
    <location>
        <begin position="59"/>
        <end position="164"/>
    </location>
</feature>
<dbReference type="Proteomes" id="UP000285301">
    <property type="component" value="Unassembled WGS sequence"/>
</dbReference>
<gene>
    <name evidence="5" type="ORF">B4U79_00973</name>
</gene>
<dbReference type="GO" id="GO:0003677">
    <property type="term" value="F:DNA binding"/>
    <property type="evidence" value="ECO:0007669"/>
    <property type="project" value="TreeGrafter"/>
</dbReference>
<comment type="subcellular location">
    <subcellularLocation>
        <location evidence="1">Nucleus</location>
    </subcellularLocation>
</comment>
<organism evidence="5 6">
    <name type="scientific">Dinothrombium tinctorium</name>
    <dbReference type="NCBI Taxonomy" id="1965070"/>
    <lineage>
        <taxon>Eukaryota</taxon>
        <taxon>Metazoa</taxon>
        <taxon>Ecdysozoa</taxon>
        <taxon>Arthropoda</taxon>
        <taxon>Chelicerata</taxon>
        <taxon>Arachnida</taxon>
        <taxon>Acari</taxon>
        <taxon>Acariformes</taxon>
        <taxon>Trombidiformes</taxon>
        <taxon>Prostigmata</taxon>
        <taxon>Anystina</taxon>
        <taxon>Parasitengona</taxon>
        <taxon>Trombidioidea</taxon>
        <taxon>Trombidiidae</taxon>
        <taxon>Dinothrombium</taxon>
    </lineage>
</organism>
<protein>
    <submittedName>
        <fullName evidence="5">Protein lin-9-like protein</fullName>
    </submittedName>
</protein>
<dbReference type="InterPro" id="IPR045831">
    <property type="entry name" value="LIN9_C"/>
</dbReference>
<dbReference type="GO" id="GO:0005654">
    <property type="term" value="C:nucleoplasm"/>
    <property type="evidence" value="ECO:0007669"/>
    <property type="project" value="TreeGrafter"/>
</dbReference>
<dbReference type="GO" id="GO:0006357">
    <property type="term" value="P:regulation of transcription by RNA polymerase II"/>
    <property type="evidence" value="ECO:0007669"/>
    <property type="project" value="TreeGrafter"/>
</dbReference>
<evidence type="ECO:0000313" key="6">
    <source>
        <dbReference type="Proteomes" id="UP000285301"/>
    </source>
</evidence>
<keyword evidence="6" id="KW-1185">Reference proteome</keyword>
<keyword evidence="3" id="KW-0539">Nucleus</keyword>
<evidence type="ECO:0000256" key="3">
    <source>
        <dbReference type="ARBA" id="ARBA00023242"/>
    </source>
</evidence>